<dbReference type="InterPro" id="IPR002850">
    <property type="entry name" value="PIN_toxin-like"/>
</dbReference>
<comment type="caution">
    <text evidence="2">The sequence shown here is derived from an EMBL/GenBank/DDBJ whole genome shotgun (WGS) entry which is preliminary data.</text>
</comment>
<evidence type="ECO:0000313" key="3">
    <source>
        <dbReference type="Proteomes" id="UP000182045"/>
    </source>
</evidence>
<dbReference type="InterPro" id="IPR002716">
    <property type="entry name" value="PIN_dom"/>
</dbReference>
<evidence type="ECO:0000313" key="2">
    <source>
        <dbReference type="EMBL" id="CUX81085.1"/>
    </source>
</evidence>
<evidence type="ECO:0000259" key="1">
    <source>
        <dbReference type="Pfam" id="PF13470"/>
    </source>
</evidence>
<proteinExistence type="predicted"/>
<dbReference type="Pfam" id="PF13470">
    <property type="entry name" value="PIN_3"/>
    <property type="match status" value="1"/>
</dbReference>
<accession>A0ABP2BYF9</accession>
<dbReference type="InterPro" id="IPR029060">
    <property type="entry name" value="PIN-like_dom_sf"/>
</dbReference>
<dbReference type="PANTHER" id="PTHR34610">
    <property type="entry name" value="SSL7007 PROTEIN"/>
    <property type="match status" value="1"/>
</dbReference>
<name>A0ABP2BYF9_9RHOB</name>
<protein>
    <submittedName>
        <fullName evidence="2">Toxin-antitoxin system toxin component, PIN family</fullName>
    </submittedName>
</protein>
<gene>
    <name evidence="2" type="ORF">Ga0058931_1523</name>
</gene>
<reference evidence="2 3" key="1">
    <citation type="submission" date="2016-01" db="EMBL/GenBank/DDBJ databases">
        <authorList>
            <person name="Varghese N."/>
        </authorList>
    </citation>
    <scope>NUCLEOTIDE SEQUENCE [LARGE SCALE GENOMIC DNA]</scope>
    <source>
        <strain evidence="2 3">HL-91</strain>
    </source>
</reference>
<dbReference type="NCBIfam" id="TIGR00305">
    <property type="entry name" value="putative toxin-antitoxin system toxin component, PIN family"/>
    <property type="match status" value="1"/>
</dbReference>
<organism evidence="2 3">
    <name type="scientific">Roseibaca calidilacus</name>
    <dbReference type="NCBI Taxonomy" id="1666912"/>
    <lineage>
        <taxon>Bacteria</taxon>
        <taxon>Pseudomonadati</taxon>
        <taxon>Pseudomonadota</taxon>
        <taxon>Alphaproteobacteria</taxon>
        <taxon>Rhodobacterales</taxon>
        <taxon>Paracoccaceae</taxon>
        <taxon>Roseinatronobacter</taxon>
    </lineage>
</organism>
<sequence length="167" mass="18476">MRRTVKATEGMDNITGDDIYDIMIVVDTNVVVSGLRSRQGASNLILNNMLSGRTQFALSPALVLEYEDVLKRPGMLGQNSPISHDQIDIVLDALCLMAVEVSPWFRFRPFLNDPKDDHVIECAMAANAQIILSGDKVFNHADVSAFGLTAMKASDYVYNTSLERKPK</sequence>
<dbReference type="Proteomes" id="UP000182045">
    <property type="component" value="Unassembled WGS sequence"/>
</dbReference>
<feature type="domain" description="PIN" evidence="1">
    <location>
        <begin position="24"/>
        <end position="136"/>
    </location>
</feature>
<dbReference type="SUPFAM" id="SSF88723">
    <property type="entry name" value="PIN domain-like"/>
    <property type="match status" value="1"/>
</dbReference>
<dbReference type="EMBL" id="FBYC01000004">
    <property type="protein sequence ID" value="CUX81085.1"/>
    <property type="molecule type" value="Genomic_DNA"/>
</dbReference>
<keyword evidence="3" id="KW-1185">Reference proteome</keyword>
<dbReference type="PANTHER" id="PTHR34610:SF3">
    <property type="entry name" value="SSL7007 PROTEIN"/>
    <property type="match status" value="1"/>
</dbReference>